<feature type="transmembrane region" description="Helical" evidence="1">
    <location>
        <begin position="7"/>
        <end position="27"/>
    </location>
</feature>
<protein>
    <recommendedName>
        <fullName evidence="2">DUF3955 domain-containing protein</fullName>
    </recommendedName>
</protein>
<evidence type="ECO:0000259" key="2">
    <source>
        <dbReference type="Pfam" id="PF13127"/>
    </source>
</evidence>
<evidence type="ECO:0000313" key="3">
    <source>
        <dbReference type="EMBL" id="KIN11556.1"/>
    </source>
</evidence>
<evidence type="ECO:0000256" key="1">
    <source>
        <dbReference type="SAM" id="Phobius"/>
    </source>
</evidence>
<organism evidence="3 4">
    <name type="scientific">Vibrio mytili</name>
    <dbReference type="NCBI Taxonomy" id="50718"/>
    <lineage>
        <taxon>Bacteria</taxon>
        <taxon>Pseudomonadati</taxon>
        <taxon>Pseudomonadota</taxon>
        <taxon>Gammaproteobacteria</taxon>
        <taxon>Vibrionales</taxon>
        <taxon>Vibrionaceae</taxon>
        <taxon>Vibrio</taxon>
    </lineage>
</organism>
<dbReference type="OrthoDB" id="9134165at2"/>
<sequence length="70" mass="7676">MRLLKAYKVSVVLCIAGIVSLVAYNTVGSHVDENGILVEPFALIPIFWLLELLAGVAFVVTYLKRNKASK</sequence>
<reference evidence="3 4" key="1">
    <citation type="submission" date="2015-01" db="EMBL/GenBank/DDBJ databases">
        <title>Draft genome of Vibrio mytili type strain CAIM 528.</title>
        <authorList>
            <person name="Gonzalez-Castillo A."/>
            <person name="Gomez-Gil B."/>
            <person name="Enciso-Ibarra J."/>
        </authorList>
    </citation>
    <scope>NUCLEOTIDE SEQUENCE [LARGE SCALE GENOMIC DNA]</scope>
    <source>
        <strain evidence="3 4">CAIM 528</strain>
    </source>
</reference>
<name>A0A0C3HTP1_9VIBR</name>
<feature type="domain" description="DUF3955" evidence="2">
    <location>
        <begin position="7"/>
        <end position="64"/>
    </location>
</feature>
<feature type="transmembrane region" description="Helical" evidence="1">
    <location>
        <begin position="42"/>
        <end position="63"/>
    </location>
</feature>
<keyword evidence="4" id="KW-1185">Reference proteome</keyword>
<keyword evidence="1" id="KW-1133">Transmembrane helix</keyword>
<proteinExistence type="predicted"/>
<dbReference type="Pfam" id="PF13127">
    <property type="entry name" value="DUF3955"/>
    <property type="match status" value="1"/>
</dbReference>
<accession>A0A0C3HTP1</accession>
<gene>
    <name evidence="3" type="ORF">SU60_07075</name>
</gene>
<keyword evidence="1" id="KW-0472">Membrane</keyword>
<evidence type="ECO:0000313" key="4">
    <source>
        <dbReference type="Proteomes" id="UP000031977"/>
    </source>
</evidence>
<comment type="caution">
    <text evidence="3">The sequence shown here is derived from an EMBL/GenBank/DDBJ whole genome shotgun (WGS) entry which is preliminary data.</text>
</comment>
<keyword evidence="1" id="KW-0812">Transmembrane</keyword>
<dbReference type="InterPro" id="IPR025016">
    <property type="entry name" value="DUF3955"/>
</dbReference>
<dbReference type="EMBL" id="JXOK01000019">
    <property type="protein sequence ID" value="KIN11556.1"/>
    <property type="molecule type" value="Genomic_DNA"/>
</dbReference>
<dbReference type="AlphaFoldDB" id="A0A0C3HTP1"/>
<dbReference type="RefSeq" id="WP_041154901.1">
    <property type="nucleotide sequence ID" value="NZ_CBCRVP010000001.1"/>
</dbReference>
<dbReference type="Proteomes" id="UP000031977">
    <property type="component" value="Unassembled WGS sequence"/>
</dbReference>
<dbReference type="STRING" id="50718.SU60_07075"/>